<feature type="transmembrane region" description="Helical" evidence="8">
    <location>
        <begin position="28"/>
        <end position="52"/>
    </location>
</feature>
<dbReference type="Proteomes" id="UP000198937">
    <property type="component" value="Unassembled WGS sequence"/>
</dbReference>
<dbReference type="GO" id="GO:0005886">
    <property type="term" value="C:plasma membrane"/>
    <property type="evidence" value="ECO:0007669"/>
    <property type="project" value="UniProtKB-SubCell"/>
</dbReference>
<gene>
    <name evidence="10" type="ORF">GA0070617_2672</name>
</gene>
<dbReference type="Pfam" id="PF07690">
    <property type="entry name" value="MFS_1"/>
    <property type="match status" value="1"/>
</dbReference>
<evidence type="ECO:0000256" key="2">
    <source>
        <dbReference type="ARBA" id="ARBA00022448"/>
    </source>
</evidence>
<feature type="transmembrane region" description="Helical" evidence="8">
    <location>
        <begin position="386"/>
        <end position="404"/>
    </location>
</feature>
<feature type="transmembrane region" description="Helical" evidence="8">
    <location>
        <begin position="221"/>
        <end position="239"/>
    </location>
</feature>
<accession>A0A1C6UKJ0</accession>
<dbReference type="InterPro" id="IPR020846">
    <property type="entry name" value="MFS_dom"/>
</dbReference>
<feature type="transmembrane region" description="Helical" evidence="8">
    <location>
        <begin position="327"/>
        <end position="348"/>
    </location>
</feature>
<evidence type="ECO:0000313" key="10">
    <source>
        <dbReference type="EMBL" id="SCL54464.1"/>
    </source>
</evidence>
<dbReference type="SUPFAM" id="SSF103473">
    <property type="entry name" value="MFS general substrate transporter"/>
    <property type="match status" value="1"/>
</dbReference>
<comment type="subcellular location">
    <subcellularLocation>
        <location evidence="1">Cell membrane</location>
        <topology evidence="1">Multi-pass membrane protein</topology>
    </subcellularLocation>
</comment>
<feature type="transmembrane region" description="Helical" evidence="8">
    <location>
        <begin position="464"/>
        <end position="481"/>
    </location>
</feature>
<dbReference type="NCBIfam" id="TIGR00711">
    <property type="entry name" value="efflux_EmrB"/>
    <property type="match status" value="1"/>
</dbReference>
<feature type="transmembrane region" description="Helical" evidence="8">
    <location>
        <begin position="245"/>
        <end position="265"/>
    </location>
</feature>
<dbReference type="STRING" id="683228.GA0070617_2672"/>
<keyword evidence="6 8" id="KW-0472">Membrane</keyword>
<protein>
    <submittedName>
        <fullName evidence="10">Drug resistance transporter, EmrB/QacA subfamily</fullName>
    </submittedName>
</protein>
<keyword evidence="5 8" id="KW-1133">Transmembrane helix</keyword>
<dbReference type="AlphaFoldDB" id="A0A1C6UKJ0"/>
<organism evidence="10 11">
    <name type="scientific">Micromonospora yangpuensis</name>
    <dbReference type="NCBI Taxonomy" id="683228"/>
    <lineage>
        <taxon>Bacteria</taxon>
        <taxon>Bacillati</taxon>
        <taxon>Actinomycetota</taxon>
        <taxon>Actinomycetes</taxon>
        <taxon>Micromonosporales</taxon>
        <taxon>Micromonosporaceae</taxon>
        <taxon>Micromonospora</taxon>
    </lineage>
</organism>
<proteinExistence type="predicted"/>
<feature type="transmembrane region" description="Helical" evidence="8">
    <location>
        <begin position="289"/>
        <end position="315"/>
    </location>
</feature>
<dbReference type="RefSeq" id="WP_229688484.1">
    <property type="nucleotide sequence ID" value="NZ_BMMJ01000009.1"/>
</dbReference>
<feature type="transmembrane region" description="Helical" evidence="8">
    <location>
        <begin position="416"/>
        <end position="444"/>
    </location>
</feature>
<feature type="domain" description="Major facilitator superfamily (MFS) profile" evidence="9">
    <location>
        <begin position="30"/>
        <end position="487"/>
    </location>
</feature>
<feature type="transmembrane region" description="Helical" evidence="8">
    <location>
        <begin position="155"/>
        <end position="177"/>
    </location>
</feature>
<feature type="transmembrane region" description="Helical" evidence="8">
    <location>
        <begin position="96"/>
        <end position="117"/>
    </location>
</feature>
<evidence type="ECO:0000256" key="1">
    <source>
        <dbReference type="ARBA" id="ARBA00004651"/>
    </source>
</evidence>
<evidence type="ECO:0000256" key="7">
    <source>
        <dbReference type="SAM" id="MobiDB-lite"/>
    </source>
</evidence>
<evidence type="ECO:0000256" key="8">
    <source>
        <dbReference type="SAM" id="Phobius"/>
    </source>
</evidence>
<dbReference type="Gene3D" id="1.20.1720.10">
    <property type="entry name" value="Multidrug resistance protein D"/>
    <property type="match status" value="1"/>
</dbReference>
<evidence type="ECO:0000256" key="5">
    <source>
        <dbReference type="ARBA" id="ARBA00022989"/>
    </source>
</evidence>
<evidence type="ECO:0000256" key="3">
    <source>
        <dbReference type="ARBA" id="ARBA00022475"/>
    </source>
</evidence>
<evidence type="ECO:0000256" key="4">
    <source>
        <dbReference type="ARBA" id="ARBA00022692"/>
    </source>
</evidence>
<keyword evidence="11" id="KW-1185">Reference proteome</keyword>
<dbReference type="EMBL" id="FMIA01000002">
    <property type="protein sequence ID" value="SCL54464.1"/>
    <property type="molecule type" value="Genomic_DNA"/>
</dbReference>
<dbReference type="PANTHER" id="PTHR42718">
    <property type="entry name" value="MAJOR FACILITATOR SUPERFAMILY MULTIDRUG TRANSPORTER MFSC"/>
    <property type="match status" value="1"/>
</dbReference>
<name>A0A1C6UKJ0_9ACTN</name>
<feature type="transmembrane region" description="Helical" evidence="8">
    <location>
        <begin position="129"/>
        <end position="148"/>
    </location>
</feature>
<feature type="transmembrane region" description="Helical" evidence="8">
    <location>
        <begin position="189"/>
        <end position="209"/>
    </location>
</feature>
<sequence>MSETITPPTAVERDVSAPSAQPGGKPRWIVMPVILAATFMVALDFFIVNVAIPSTQRELGASPAAIQFIIAGYWLSLATGLIICGRLGDLYGRKRIFLVGLACFTAASAACGLAPSAEFLVGARIVQGLSASLMMPQGLAILGVVYTGAARARAFTAYAVTLGLASVSGQLVGGLLIEADILGLSWRNCYLVNVPIGLLTIALALRYVPESRATTRTRLDFVGTVLIAAGLVALVLPLVEGRERGWPLWTWITLAAAVPLLITFARHQSRLGARDGGPLIDMRLFRERAFSVGLVVTVLFNMLMGSFFLFLAIYLQAGRGMSALESGLIFTPIGVGYFVASLLAEPIAARIGRHVLTIGAVVMLVGLGLTYLMVDRIGVVDGAGVLIPAFALAGAGMGLVLAPLTNTVLTNINPEYAGAAAGVLATSQQVGGAVGVAIVGVVFYNALGSRTDPGAYPPAFLEGLVWLVAFTVAIGLLIQLLPRRRPVHV</sequence>
<feature type="region of interest" description="Disordered" evidence="7">
    <location>
        <begin position="1"/>
        <end position="23"/>
    </location>
</feature>
<evidence type="ECO:0000313" key="11">
    <source>
        <dbReference type="Proteomes" id="UP000198937"/>
    </source>
</evidence>
<feature type="transmembrane region" description="Helical" evidence="8">
    <location>
        <begin position="355"/>
        <end position="374"/>
    </location>
</feature>
<dbReference type="InterPro" id="IPR011701">
    <property type="entry name" value="MFS"/>
</dbReference>
<evidence type="ECO:0000259" key="9">
    <source>
        <dbReference type="PROSITE" id="PS50850"/>
    </source>
</evidence>
<evidence type="ECO:0000256" key="6">
    <source>
        <dbReference type="ARBA" id="ARBA00023136"/>
    </source>
</evidence>
<dbReference type="CDD" id="cd17321">
    <property type="entry name" value="MFS_MMR_MDR_like"/>
    <property type="match status" value="1"/>
</dbReference>
<feature type="transmembrane region" description="Helical" evidence="8">
    <location>
        <begin position="64"/>
        <end position="84"/>
    </location>
</feature>
<dbReference type="InterPro" id="IPR004638">
    <property type="entry name" value="EmrB-like"/>
</dbReference>
<dbReference type="PROSITE" id="PS50850">
    <property type="entry name" value="MFS"/>
    <property type="match status" value="1"/>
</dbReference>
<dbReference type="GO" id="GO:0022857">
    <property type="term" value="F:transmembrane transporter activity"/>
    <property type="evidence" value="ECO:0007669"/>
    <property type="project" value="InterPro"/>
</dbReference>
<keyword evidence="3" id="KW-1003">Cell membrane</keyword>
<dbReference type="Gene3D" id="1.20.1250.20">
    <property type="entry name" value="MFS general substrate transporter like domains"/>
    <property type="match status" value="1"/>
</dbReference>
<keyword evidence="2" id="KW-0813">Transport</keyword>
<dbReference type="PANTHER" id="PTHR42718:SF39">
    <property type="entry name" value="ACTINORHODIN TRANSPORTER-RELATED"/>
    <property type="match status" value="1"/>
</dbReference>
<reference evidence="10 11" key="1">
    <citation type="submission" date="2016-06" db="EMBL/GenBank/DDBJ databases">
        <authorList>
            <person name="Kjaerup R.B."/>
            <person name="Dalgaard T.S."/>
            <person name="Juul-Madsen H.R."/>
        </authorList>
    </citation>
    <scope>NUCLEOTIDE SEQUENCE [LARGE SCALE GENOMIC DNA]</scope>
    <source>
        <strain evidence="10 11">DSM 45577</strain>
    </source>
</reference>
<keyword evidence="4 8" id="KW-0812">Transmembrane</keyword>
<dbReference type="InterPro" id="IPR036259">
    <property type="entry name" value="MFS_trans_sf"/>
</dbReference>